<evidence type="ECO:0000256" key="4">
    <source>
        <dbReference type="HAMAP-Rule" id="MF_00695"/>
    </source>
</evidence>
<dbReference type="Proteomes" id="UP000218890">
    <property type="component" value="Chromosome"/>
</dbReference>
<accession>A0A120MZP6</accession>
<organism evidence="5 6">
    <name type="scientific">Halorhodospira halochloris</name>
    <name type="common">Ectothiorhodospira halochloris</name>
    <dbReference type="NCBI Taxonomy" id="1052"/>
    <lineage>
        <taxon>Bacteria</taxon>
        <taxon>Pseudomonadati</taxon>
        <taxon>Pseudomonadota</taxon>
        <taxon>Gammaproteobacteria</taxon>
        <taxon>Chromatiales</taxon>
        <taxon>Ectothiorhodospiraceae</taxon>
        <taxon>Halorhodospira</taxon>
    </lineage>
</organism>
<proteinExistence type="inferred from homology"/>
<dbReference type="Gene3D" id="1.10.3890.10">
    <property type="entry name" value="HflD-like"/>
    <property type="match status" value="1"/>
</dbReference>
<dbReference type="AlphaFoldDB" id="A0A120MZP6"/>
<comment type="similarity">
    <text evidence="4">Belongs to the HflD family.</text>
</comment>
<dbReference type="PANTHER" id="PTHR38100:SF1">
    <property type="entry name" value="HIGH FREQUENCY LYSOGENIZATION PROTEIN HFLD"/>
    <property type="match status" value="1"/>
</dbReference>
<keyword evidence="3 4" id="KW-0472">Membrane</keyword>
<comment type="subcellular location">
    <subcellularLocation>
        <location evidence="4">Cytoplasm</location>
    </subcellularLocation>
    <subcellularLocation>
        <location evidence="4">Cell membrane</location>
        <topology evidence="4">Peripheral membrane protein</topology>
        <orientation evidence="4">Cytoplasmic side</orientation>
    </subcellularLocation>
</comment>
<reference evidence="5" key="1">
    <citation type="submission" date="2016-02" db="EMBL/GenBank/DDBJ databases">
        <title>Halorhodospira halochloris DSM-1059 complete genome, version 2.</title>
        <authorList>
            <person name="Tsukatani Y."/>
        </authorList>
    </citation>
    <scope>NUCLEOTIDE SEQUENCE</scope>
    <source>
        <strain evidence="5">DSM 1059</strain>
    </source>
</reference>
<evidence type="ECO:0000256" key="3">
    <source>
        <dbReference type="ARBA" id="ARBA00023136"/>
    </source>
</evidence>
<dbReference type="PANTHER" id="PTHR38100">
    <property type="entry name" value="HIGH FREQUENCY LYSOGENIZATION PROTEIN HFLD"/>
    <property type="match status" value="1"/>
</dbReference>
<dbReference type="RefSeq" id="WP_096408594.1">
    <property type="nucleotide sequence ID" value="NZ_AP017372.2"/>
</dbReference>
<dbReference type="OrthoDB" id="9788031at2"/>
<dbReference type="NCBIfam" id="NF001246">
    <property type="entry name" value="PRK00218.1-2"/>
    <property type="match status" value="1"/>
</dbReference>
<dbReference type="Pfam" id="PF04356">
    <property type="entry name" value="DUF489"/>
    <property type="match status" value="1"/>
</dbReference>
<dbReference type="InterPro" id="IPR007451">
    <property type="entry name" value="HflD"/>
</dbReference>
<keyword evidence="2 4" id="KW-0963">Cytoplasm</keyword>
<evidence type="ECO:0000313" key="5">
    <source>
        <dbReference type="EMBL" id="BAU57508.1"/>
    </source>
</evidence>
<gene>
    <name evidence="4" type="primary">hflD</name>
    <name evidence="5" type="ORF">HH1059_08160</name>
</gene>
<keyword evidence="1 4" id="KW-1003">Cell membrane</keyword>
<dbReference type="GO" id="GO:0005737">
    <property type="term" value="C:cytoplasm"/>
    <property type="evidence" value="ECO:0007669"/>
    <property type="project" value="UniProtKB-SubCell"/>
</dbReference>
<dbReference type="KEGG" id="hhk:HH1059_08160"/>
<evidence type="ECO:0000256" key="2">
    <source>
        <dbReference type="ARBA" id="ARBA00022490"/>
    </source>
</evidence>
<dbReference type="SUPFAM" id="SSF101322">
    <property type="entry name" value="YcfC-like"/>
    <property type="match status" value="1"/>
</dbReference>
<evidence type="ECO:0000313" key="6">
    <source>
        <dbReference type="Proteomes" id="UP000218890"/>
    </source>
</evidence>
<dbReference type="InterPro" id="IPR035932">
    <property type="entry name" value="HflD-like_sf"/>
</dbReference>
<dbReference type="EMBL" id="AP017372">
    <property type="protein sequence ID" value="BAU57508.1"/>
    <property type="molecule type" value="Genomic_DNA"/>
</dbReference>
<evidence type="ECO:0000256" key="1">
    <source>
        <dbReference type="ARBA" id="ARBA00022475"/>
    </source>
</evidence>
<name>A0A120MZP6_HALHR</name>
<dbReference type="HAMAP" id="MF_00695">
    <property type="entry name" value="HflD_protein"/>
    <property type="match status" value="1"/>
</dbReference>
<dbReference type="GO" id="GO:0005886">
    <property type="term" value="C:plasma membrane"/>
    <property type="evidence" value="ECO:0007669"/>
    <property type="project" value="UniProtKB-SubCell"/>
</dbReference>
<sequence>MKESKYRQQALTLAALMQAVRCVKEVAFEGRTEAKLYRPLIEGLLGEYTGDADNLYGSEGLAPGLRRVVEQLEDLRDAETTRYAANIFHLEQRLMKRPEVLSKIGEGLQQARQKADYFGDITHINVIQSLGELYSQTISEMGPRLLVQGEQEHLENSDNAALIRTLLLSAIRAASLWRENGGGRIALIFSRKHIARASREILKSLPEQA</sequence>
<keyword evidence="6" id="KW-1185">Reference proteome</keyword>
<protein>
    <recommendedName>
        <fullName evidence="4">High frequency lysogenization protein HflD homolog</fullName>
    </recommendedName>
</protein>